<dbReference type="Proteomes" id="UP001461498">
    <property type="component" value="Unassembled WGS sequence"/>
</dbReference>
<dbReference type="AlphaFoldDB" id="A0AAW1CIY4"/>
<organism evidence="2 3">
    <name type="scientific">Rhynocoris fuscipes</name>
    <dbReference type="NCBI Taxonomy" id="488301"/>
    <lineage>
        <taxon>Eukaryota</taxon>
        <taxon>Metazoa</taxon>
        <taxon>Ecdysozoa</taxon>
        <taxon>Arthropoda</taxon>
        <taxon>Hexapoda</taxon>
        <taxon>Insecta</taxon>
        <taxon>Pterygota</taxon>
        <taxon>Neoptera</taxon>
        <taxon>Paraneoptera</taxon>
        <taxon>Hemiptera</taxon>
        <taxon>Heteroptera</taxon>
        <taxon>Panheteroptera</taxon>
        <taxon>Cimicomorpha</taxon>
        <taxon>Reduviidae</taxon>
        <taxon>Harpactorinae</taxon>
        <taxon>Harpactorini</taxon>
        <taxon>Rhynocoris</taxon>
    </lineage>
</organism>
<evidence type="ECO:0000313" key="2">
    <source>
        <dbReference type="EMBL" id="KAK9498454.1"/>
    </source>
</evidence>
<dbReference type="PANTHER" id="PTHR12243:SF67">
    <property type="entry name" value="COREPRESSOR OF PANGOLIN, ISOFORM A-RELATED"/>
    <property type="match status" value="1"/>
</dbReference>
<protein>
    <recommendedName>
        <fullName evidence="1">MADF domain-containing protein</fullName>
    </recommendedName>
</protein>
<dbReference type="GO" id="GO:0005634">
    <property type="term" value="C:nucleus"/>
    <property type="evidence" value="ECO:0007669"/>
    <property type="project" value="TreeGrafter"/>
</dbReference>
<dbReference type="Pfam" id="PF10545">
    <property type="entry name" value="MADF_DNA_bdg"/>
    <property type="match status" value="1"/>
</dbReference>
<dbReference type="InterPro" id="IPR039353">
    <property type="entry name" value="TF_Adf1"/>
</dbReference>
<dbReference type="SMART" id="SM00595">
    <property type="entry name" value="MADF"/>
    <property type="match status" value="1"/>
</dbReference>
<feature type="domain" description="MADF" evidence="1">
    <location>
        <begin position="71"/>
        <end position="155"/>
    </location>
</feature>
<evidence type="ECO:0000313" key="3">
    <source>
        <dbReference type="Proteomes" id="UP001461498"/>
    </source>
</evidence>
<evidence type="ECO:0000259" key="1">
    <source>
        <dbReference type="PROSITE" id="PS51029"/>
    </source>
</evidence>
<accession>A0AAW1CIY4</accession>
<dbReference type="GO" id="GO:0005667">
    <property type="term" value="C:transcription regulator complex"/>
    <property type="evidence" value="ECO:0007669"/>
    <property type="project" value="TreeGrafter"/>
</dbReference>
<proteinExistence type="predicted"/>
<name>A0AAW1CIY4_9HEMI</name>
<dbReference type="PROSITE" id="PS51029">
    <property type="entry name" value="MADF"/>
    <property type="match status" value="1"/>
</dbReference>
<dbReference type="GO" id="GO:0006357">
    <property type="term" value="P:regulation of transcription by RNA polymerase II"/>
    <property type="evidence" value="ECO:0007669"/>
    <property type="project" value="TreeGrafter"/>
</dbReference>
<sequence>MFVTKKKCIFGIMDPSWNHDNSQSIIKSDQEIQTDKFIQEFNFHTLPKRALQSRSRYSADLEFIGQLNNVALIQEIKKYPCLYDLDKDEYRDFNIKEHCWIRIAKKLNQDVRKIKEDWRKLRDCYRQLKQNGPTVNPLKGWYYQKEMEFLRPSLATYTDTIKILNNNINKSVEKSEIVDNDEEAARSKRFRNEQKRNMNNICNECRNENNEQNKMADNGMHINCNNDYGGCHSSSRSSVIDTELFFSSMCESTKRLPKLYQNQIKKRLFDAVLTAEHQYHVDINQQNSIQTCVFCKRNHV</sequence>
<comment type="caution">
    <text evidence="2">The sequence shown here is derived from an EMBL/GenBank/DDBJ whole genome shotgun (WGS) entry which is preliminary data.</text>
</comment>
<dbReference type="PANTHER" id="PTHR12243">
    <property type="entry name" value="MADF DOMAIN TRANSCRIPTION FACTOR"/>
    <property type="match status" value="1"/>
</dbReference>
<keyword evidence="3" id="KW-1185">Reference proteome</keyword>
<dbReference type="InterPro" id="IPR006578">
    <property type="entry name" value="MADF-dom"/>
</dbReference>
<gene>
    <name evidence="2" type="ORF">O3M35_003089</name>
</gene>
<reference evidence="2 3" key="1">
    <citation type="submission" date="2022-12" db="EMBL/GenBank/DDBJ databases">
        <title>Chromosome-level genome assembly of true bugs.</title>
        <authorList>
            <person name="Ma L."/>
            <person name="Li H."/>
        </authorList>
    </citation>
    <scope>NUCLEOTIDE SEQUENCE [LARGE SCALE GENOMIC DNA]</scope>
    <source>
        <strain evidence="2">Lab_2022b</strain>
    </source>
</reference>
<dbReference type="EMBL" id="JAPXFL010000012">
    <property type="protein sequence ID" value="KAK9498454.1"/>
    <property type="molecule type" value="Genomic_DNA"/>
</dbReference>